<gene>
    <name evidence="1" type="ORF">SacmaDRAFT_3956</name>
</gene>
<proteinExistence type="predicted"/>
<dbReference type="Proteomes" id="UP000004926">
    <property type="component" value="Chromosome"/>
</dbReference>
<dbReference type="eggNOG" id="ENOG502ZSDG">
    <property type="taxonomic scope" value="Bacteria"/>
</dbReference>
<organism evidence="1 2">
    <name type="scientific">Saccharomonospora marina XMU15</name>
    <dbReference type="NCBI Taxonomy" id="882083"/>
    <lineage>
        <taxon>Bacteria</taxon>
        <taxon>Bacillati</taxon>
        <taxon>Actinomycetota</taxon>
        <taxon>Actinomycetes</taxon>
        <taxon>Pseudonocardiales</taxon>
        <taxon>Pseudonocardiaceae</taxon>
        <taxon>Saccharomonospora</taxon>
    </lineage>
</organism>
<evidence type="ECO:0000313" key="1">
    <source>
        <dbReference type="EMBL" id="EHR52154.1"/>
    </source>
</evidence>
<keyword evidence="2" id="KW-1185">Reference proteome</keyword>
<name>H5X3T6_9PSEU</name>
<dbReference type="AlphaFoldDB" id="H5X3T6"/>
<accession>H5X3T6</accession>
<dbReference type="STRING" id="882083.SacmaDRAFT_3956"/>
<reference evidence="1 2" key="1">
    <citation type="journal article" date="2012" name="Stand. Genomic Sci.">
        <title>Genome sequence of the ocean sediment bacterium Saccharomonospora marina type strain (XMU15(T)).</title>
        <authorList>
            <person name="Klenk H.P."/>
            <person name="Lu M."/>
            <person name="Lucas S."/>
            <person name="Lapidus A."/>
            <person name="Copeland A."/>
            <person name="Pitluck S."/>
            <person name="Goodwin L.A."/>
            <person name="Han C."/>
            <person name="Tapia R."/>
            <person name="Brambilla E.M."/>
            <person name="Potter G."/>
            <person name="Land M."/>
            <person name="Ivanova N."/>
            <person name="Rohde M."/>
            <person name="Goker M."/>
            <person name="Detter J.C."/>
            <person name="Li W.J."/>
            <person name="Kyrpides N.C."/>
            <person name="Woyke T."/>
        </authorList>
    </citation>
    <scope>NUCLEOTIDE SEQUENCE [LARGE SCALE GENOMIC DNA]</scope>
    <source>
        <strain evidence="1 2">XMU15</strain>
    </source>
</reference>
<sequence>MRHNSRFDGGRLASSKAMRQECLMRNIPVNLGGFRLMVTEPPALKTRKDESGREVPVTDRDGVTKFVVSVFAKARGERGEEIRVTLEADPGEGFEDGDLVELVDARLSPYSFKNAKGETVSGVAFSAGGLKPVD</sequence>
<dbReference type="HOGENOM" id="CLU_2144035_0_0_11"/>
<protein>
    <submittedName>
        <fullName evidence="1">Uncharacterized protein</fullName>
    </submittedName>
</protein>
<dbReference type="EMBL" id="CM001439">
    <property type="protein sequence ID" value="EHR52154.1"/>
    <property type="molecule type" value="Genomic_DNA"/>
</dbReference>
<evidence type="ECO:0000313" key="2">
    <source>
        <dbReference type="Proteomes" id="UP000004926"/>
    </source>
</evidence>